<sequence length="635" mass="70797">MMRHFCVSSATRQTCAVRTKMTGFNLFTQQMQKEKRVLKARTFEKGYENMRTMARLWEQLPANRRAWYYARARQRDALMAGDPEKKNNTFNLLMRLFGRNKVLLKAGDERFIAQMAKSTIRGMSSQDTQKLREQLKVTAFRTSKEQSYASVTSRFKRFVCPDMLLFDSFTEMQRSVAPTRKSAFAAITKLLSVCNVTVSGEEYVMKRYSLLSPEVQNVFAPISDLEAPFFETFCACRCAGFDRKRFDIMRLFASFRGIEVDLSNNPARDQLFRSLINTDRSRDGLYFRARRSLERLEKLRSSDCGLFIAKKLPPSISIDPAVYGIDSKLDDVSVATLLAETRAGQSVYDDVLTRASILRTKEKNKQLAVYNVAQMMPIERVSSRQAHVERMAETVKIAPGINAAKPVLNLKATCVQLRKKKPLPARVHVKKLAPKKESKPAEATEVRVASADRNAHSAEQRDLMTKRATSISLTKTKGALSSRRARMKVSVAGGAGVASNKPLKKGVSTSQVTAATGEAEDISAEDIMTEGEGDDDALDYIDNSAGIRAALSTVPTAPKKEKRKSAGHRTVRSHLLAPESMLPVAARSQKVIAAHTSTMRKAPRTVSASKSGPFTPTPREVSFADNIRAQLASFL</sequence>
<evidence type="ECO:0000313" key="3">
    <source>
        <dbReference type="Proteomes" id="UP000673552"/>
    </source>
</evidence>
<organism evidence="2 3">
    <name type="scientific">Leishmania martiniquensis</name>
    <dbReference type="NCBI Taxonomy" id="1580590"/>
    <lineage>
        <taxon>Eukaryota</taxon>
        <taxon>Discoba</taxon>
        <taxon>Euglenozoa</taxon>
        <taxon>Kinetoplastea</taxon>
        <taxon>Metakinetoplastina</taxon>
        <taxon>Trypanosomatida</taxon>
        <taxon>Trypanosomatidae</taxon>
        <taxon>Leishmaniinae</taxon>
        <taxon>Leishmania</taxon>
    </lineage>
</organism>
<evidence type="ECO:0000256" key="1">
    <source>
        <dbReference type="SAM" id="MobiDB-lite"/>
    </source>
</evidence>
<dbReference type="OrthoDB" id="242733at2759"/>
<feature type="compositionally biased region" description="Basic and acidic residues" evidence="1">
    <location>
        <begin position="434"/>
        <end position="445"/>
    </location>
</feature>
<dbReference type="Proteomes" id="UP000673552">
    <property type="component" value="Unassembled WGS sequence"/>
</dbReference>
<protein>
    <submittedName>
        <fullName evidence="2">Uncharacterized protein</fullName>
    </submittedName>
</protein>
<keyword evidence="3" id="KW-1185">Reference proteome</keyword>
<dbReference type="GeneID" id="92516898"/>
<feature type="region of interest" description="Disordered" evidence="1">
    <location>
        <begin position="433"/>
        <end position="461"/>
    </location>
</feature>
<name>A0A836HRM8_9TRYP</name>
<dbReference type="AlphaFoldDB" id="A0A836HRM8"/>
<dbReference type="EMBL" id="JAFEUZ010000015">
    <property type="protein sequence ID" value="KAG5482951.1"/>
    <property type="molecule type" value="Genomic_DNA"/>
</dbReference>
<comment type="caution">
    <text evidence="2">The sequence shown here is derived from an EMBL/GenBank/DDBJ whole genome shotgun (WGS) entry which is preliminary data.</text>
</comment>
<accession>A0A836HRM8</accession>
<proteinExistence type="predicted"/>
<gene>
    <name evidence="2" type="ORF">LSCM1_06992</name>
</gene>
<dbReference type="RefSeq" id="XP_067180057.1">
    <property type="nucleotide sequence ID" value="XM_067324386.1"/>
</dbReference>
<evidence type="ECO:0000313" key="2">
    <source>
        <dbReference type="EMBL" id="KAG5482951.1"/>
    </source>
</evidence>
<reference evidence="3" key="1">
    <citation type="journal article" date="2021" name="Microbiol. Resour. Announc.">
        <title>LGAAP: Leishmaniinae Genome Assembly and Annotation Pipeline.</title>
        <authorList>
            <person name="Almutairi H."/>
            <person name="Urbaniak M.D."/>
            <person name="Bates M.D."/>
            <person name="Jariyapan N."/>
            <person name="Kwakye-Nuako G."/>
            <person name="Thomaz-Soccol V."/>
            <person name="Al-Salem W.S."/>
            <person name="Dillon R.J."/>
            <person name="Bates P.A."/>
            <person name="Gatherer D."/>
        </authorList>
    </citation>
    <scope>NUCLEOTIDE SEQUENCE [LARGE SCALE GENOMIC DNA]</scope>
</reference>
<feature type="region of interest" description="Disordered" evidence="1">
    <location>
        <begin position="597"/>
        <end position="619"/>
    </location>
</feature>
<dbReference type="KEGG" id="lmat:92516898"/>
<reference evidence="3" key="2">
    <citation type="journal article" date="2021" name="Sci. Data">
        <title>Chromosome-scale genome sequencing, assembly and annotation of six genomes from subfamily Leishmaniinae.</title>
        <authorList>
            <person name="Almutairi H."/>
            <person name="Urbaniak M.D."/>
            <person name="Bates M.D."/>
            <person name="Jariyapan N."/>
            <person name="Kwakye-Nuako G."/>
            <person name="Thomaz Soccol V."/>
            <person name="Al-Salem W.S."/>
            <person name="Dillon R.J."/>
            <person name="Bates P.A."/>
            <person name="Gatherer D."/>
        </authorList>
    </citation>
    <scope>NUCLEOTIDE SEQUENCE [LARGE SCALE GENOMIC DNA]</scope>
</reference>